<dbReference type="PROSITE" id="PS50053">
    <property type="entry name" value="UBIQUITIN_2"/>
    <property type="match status" value="1"/>
</dbReference>
<name>A0A9X5BGG0_9FIRM</name>
<keyword evidence="3" id="KW-1185">Reference proteome</keyword>
<comment type="caution">
    <text evidence="2">The sequence shown here is derived from an EMBL/GenBank/DDBJ whole genome shotgun (WGS) entry which is preliminary data.</text>
</comment>
<sequence>MSAGMGTGMILVDIQIPALDRVYDFELDEGLTVRVLMQDIQTLVSKQEKIPEREDGDSYLYSLGQERILRQEETLKQQGVQDGDRLILI</sequence>
<dbReference type="Proteomes" id="UP001154420">
    <property type="component" value="Unassembled WGS sequence"/>
</dbReference>
<feature type="domain" description="Ubiquitin-like" evidence="1">
    <location>
        <begin position="12"/>
        <end position="89"/>
    </location>
</feature>
<dbReference type="EMBL" id="QZDT01000021">
    <property type="protein sequence ID" value="NBJ93589.1"/>
    <property type="molecule type" value="Genomic_DNA"/>
</dbReference>
<evidence type="ECO:0000259" key="1">
    <source>
        <dbReference type="PROSITE" id="PS50053"/>
    </source>
</evidence>
<dbReference type="InterPro" id="IPR024962">
    <property type="entry name" value="YukD-like"/>
</dbReference>
<organism evidence="2 3">
    <name type="scientific">Parablautia muri</name>
    <dbReference type="NCBI Taxonomy" id="2320879"/>
    <lineage>
        <taxon>Bacteria</taxon>
        <taxon>Bacillati</taxon>
        <taxon>Bacillota</taxon>
        <taxon>Clostridia</taxon>
        <taxon>Lachnospirales</taxon>
        <taxon>Lachnospiraceae</taxon>
        <taxon>Parablautia</taxon>
    </lineage>
</organism>
<proteinExistence type="predicted"/>
<dbReference type="InterPro" id="IPR000626">
    <property type="entry name" value="Ubiquitin-like_dom"/>
</dbReference>
<reference evidence="2" key="1">
    <citation type="submission" date="2018-09" db="EMBL/GenBank/DDBJ databases">
        <title>Murine metabolic-syndrome-specific gut microbial biobank.</title>
        <authorList>
            <person name="Liu C."/>
        </authorList>
    </citation>
    <scope>NUCLEOTIDE SEQUENCE</scope>
    <source>
        <strain evidence="2">D42-62</strain>
    </source>
</reference>
<protein>
    <recommendedName>
        <fullName evidence="1">Ubiquitin-like domain-containing protein</fullName>
    </recommendedName>
</protein>
<dbReference type="Pfam" id="PF08817">
    <property type="entry name" value="YukD"/>
    <property type="match status" value="1"/>
</dbReference>
<gene>
    <name evidence="2" type="ORF">D5281_13545</name>
</gene>
<accession>A0A9X5BGG0</accession>
<evidence type="ECO:0000313" key="2">
    <source>
        <dbReference type="EMBL" id="NBJ93589.1"/>
    </source>
</evidence>
<evidence type="ECO:0000313" key="3">
    <source>
        <dbReference type="Proteomes" id="UP001154420"/>
    </source>
</evidence>
<dbReference type="AlphaFoldDB" id="A0A9X5BGG0"/>
<dbReference type="Gene3D" id="3.10.20.90">
    <property type="entry name" value="Phosphatidylinositol 3-kinase Catalytic Subunit, Chain A, domain 1"/>
    <property type="match status" value="1"/>
</dbReference>